<organism evidence="12 13">
    <name type="scientific">Herbaspirillum rubrisubalbicans Os34</name>
    <dbReference type="NCBI Taxonomy" id="1235827"/>
    <lineage>
        <taxon>Bacteria</taxon>
        <taxon>Pseudomonadati</taxon>
        <taxon>Pseudomonadota</taxon>
        <taxon>Betaproteobacteria</taxon>
        <taxon>Burkholderiales</taxon>
        <taxon>Oxalobacteraceae</taxon>
        <taxon>Herbaspirillum</taxon>
    </lineage>
</organism>
<dbReference type="EMBL" id="CP008956">
    <property type="protein sequence ID" value="QJQ02140.1"/>
    <property type="molecule type" value="Genomic_DNA"/>
</dbReference>
<evidence type="ECO:0000313" key="13">
    <source>
        <dbReference type="Proteomes" id="UP000501648"/>
    </source>
</evidence>
<evidence type="ECO:0000256" key="9">
    <source>
        <dbReference type="SAM" id="MobiDB-lite"/>
    </source>
</evidence>
<dbReference type="GO" id="GO:0006935">
    <property type="term" value="P:chemotaxis"/>
    <property type="evidence" value="ECO:0007669"/>
    <property type="project" value="InterPro"/>
</dbReference>
<feature type="transmembrane region" description="Helical" evidence="10">
    <location>
        <begin position="190"/>
        <end position="208"/>
    </location>
</feature>
<dbReference type="PROSITE" id="PS50111">
    <property type="entry name" value="CHEMOTAXIS_TRANSDUC_2"/>
    <property type="match status" value="1"/>
</dbReference>
<sequence>MGQLSFSKKLWLPLGLSLIALLAISIFSAFMVRDVRLEERKTDLTNIGQTALSLVKSYGALAESGALSKQEAQQRAMAAIKSLRYGTDGYFSISTSQQIIVMHPIKTELDGKDLSNFKDPAGTNLFVEISKAGSKPGGSFVHYLWPKVGAAEPVPKTSFVIAYQPWDWNLTTGAYMDDINTAFMGTLTRMAILFAVVAAALVALVIVINRGILRTIGGDPAKAAEVANRIAQGDLTPNIDTQPGDQSSLLYAVRSMRNSLLATIANIKSSATTIASASHEIARGNLDLSGRTEQQAGSLEETASAMEKLTATVKQNADNARQANQLAESASEVAIQGGSVVGQVVQTMEGITESSRKIADIIGVIDGIAFQTNILALNAAVEAARAGEQGRGFAVVASEVRSLAQRSASAAKEIKTLIDDSVAKVDSGSKLVEQAGTTMTEVVASVRRVTDIVGEISSASQEQSAGIAEVGRAITQMDEGTQQNAALVEQAAAAAQSLQDQAATLAGLVGRFQIDGSQAQAVQAAPAAAVKSAASKPAARPATTAAPSPAQRKPAAAQAAHPAIAAPKAAASKPAAAPAAKAEAPATKTAGKSASRLPAGEDEGDWETF</sequence>
<dbReference type="GO" id="GO:0005886">
    <property type="term" value="C:plasma membrane"/>
    <property type="evidence" value="ECO:0007669"/>
    <property type="project" value="UniProtKB-SubCell"/>
</dbReference>
<dbReference type="FunFam" id="1.10.287.950:FF:000001">
    <property type="entry name" value="Methyl-accepting chemotaxis sensory transducer"/>
    <property type="match status" value="1"/>
</dbReference>
<dbReference type="Gene3D" id="3.30.450.20">
    <property type="entry name" value="PAS domain"/>
    <property type="match status" value="1"/>
</dbReference>
<evidence type="ECO:0000256" key="4">
    <source>
        <dbReference type="ARBA" id="ARBA00022692"/>
    </source>
</evidence>
<evidence type="ECO:0000256" key="2">
    <source>
        <dbReference type="ARBA" id="ARBA00022475"/>
    </source>
</evidence>
<keyword evidence="8" id="KW-0807">Transducer</keyword>
<dbReference type="Proteomes" id="UP000501648">
    <property type="component" value="Chromosome"/>
</dbReference>
<evidence type="ECO:0000313" key="12">
    <source>
        <dbReference type="EMBL" id="QJQ02140.1"/>
    </source>
</evidence>
<accession>A0A6M3ZW64</accession>
<dbReference type="PRINTS" id="PR00260">
    <property type="entry name" value="CHEMTRNSDUCR"/>
</dbReference>
<evidence type="ECO:0000256" key="10">
    <source>
        <dbReference type="SAM" id="Phobius"/>
    </source>
</evidence>
<evidence type="ECO:0000256" key="3">
    <source>
        <dbReference type="ARBA" id="ARBA00022481"/>
    </source>
</evidence>
<dbReference type="InterPro" id="IPR051310">
    <property type="entry name" value="MCP_chemotaxis"/>
</dbReference>
<gene>
    <name evidence="12" type="ORF">C798_18460</name>
</gene>
<dbReference type="InterPro" id="IPR004089">
    <property type="entry name" value="MCPsignal_dom"/>
</dbReference>
<dbReference type="AlphaFoldDB" id="A0A6M3ZW64"/>
<feature type="region of interest" description="Disordered" evidence="9">
    <location>
        <begin position="534"/>
        <end position="609"/>
    </location>
</feature>
<evidence type="ECO:0000259" key="11">
    <source>
        <dbReference type="PROSITE" id="PS50111"/>
    </source>
</evidence>
<dbReference type="Gene3D" id="1.10.287.950">
    <property type="entry name" value="Methyl-accepting chemotaxis protein"/>
    <property type="match status" value="1"/>
</dbReference>
<keyword evidence="6 10" id="KW-0472">Membrane</keyword>
<dbReference type="SUPFAM" id="SSF58104">
    <property type="entry name" value="Methyl-accepting chemotaxis protein (MCP) signaling domain"/>
    <property type="match status" value="1"/>
</dbReference>
<dbReference type="SMART" id="SM01049">
    <property type="entry name" value="Cache_2"/>
    <property type="match status" value="1"/>
</dbReference>
<keyword evidence="2" id="KW-1003">Cell membrane</keyword>
<dbReference type="InterPro" id="IPR033480">
    <property type="entry name" value="sCache_2"/>
</dbReference>
<feature type="compositionally biased region" description="Acidic residues" evidence="9">
    <location>
        <begin position="600"/>
        <end position="609"/>
    </location>
</feature>
<comment type="similarity">
    <text evidence="7">Belongs to the methyl-accepting chemotaxis (MCP) protein family.</text>
</comment>
<keyword evidence="3" id="KW-0488">Methylation</keyword>
<protein>
    <submittedName>
        <fullName evidence="12">Chemotaxis protein</fullName>
    </submittedName>
</protein>
<dbReference type="Pfam" id="PF00015">
    <property type="entry name" value="MCPsignal"/>
    <property type="match status" value="1"/>
</dbReference>
<feature type="transmembrane region" description="Helical" evidence="10">
    <location>
        <begin position="12"/>
        <end position="32"/>
    </location>
</feature>
<feature type="compositionally biased region" description="Low complexity" evidence="9">
    <location>
        <begin position="534"/>
        <end position="590"/>
    </location>
</feature>
<evidence type="ECO:0000256" key="5">
    <source>
        <dbReference type="ARBA" id="ARBA00022989"/>
    </source>
</evidence>
<dbReference type="PANTHER" id="PTHR43531">
    <property type="entry name" value="PROTEIN ICFG"/>
    <property type="match status" value="1"/>
</dbReference>
<name>A0A6M3ZW64_9BURK</name>
<feature type="domain" description="Methyl-accepting transducer" evidence="11">
    <location>
        <begin position="270"/>
        <end position="499"/>
    </location>
</feature>
<reference evidence="12 13" key="1">
    <citation type="journal article" date="2012" name="J. Bacteriol.">
        <title>Genome sequence of the pathogenic Herbaspirillum seropedicae strain Os34, isolated from rice roots.</title>
        <authorList>
            <person name="Ye W."/>
            <person name="Ye S."/>
            <person name="Liu J."/>
            <person name="Chang S."/>
            <person name="Chen M."/>
            <person name="Zhu B."/>
            <person name="Guo L."/>
            <person name="An Q."/>
        </authorList>
    </citation>
    <scope>NUCLEOTIDE SEQUENCE [LARGE SCALE GENOMIC DNA]</scope>
    <source>
        <strain evidence="12 13">Os34</strain>
    </source>
</reference>
<evidence type="ECO:0000256" key="6">
    <source>
        <dbReference type="ARBA" id="ARBA00023136"/>
    </source>
</evidence>
<evidence type="ECO:0000256" key="8">
    <source>
        <dbReference type="PROSITE-ProRule" id="PRU00284"/>
    </source>
</evidence>
<keyword evidence="5 10" id="KW-1133">Transmembrane helix</keyword>
<dbReference type="GO" id="GO:0004888">
    <property type="term" value="F:transmembrane signaling receptor activity"/>
    <property type="evidence" value="ECO:0007669"/>
    <property type="project" value="InterPro"/>
</dbReference>
<evidence type="ECO:0000256" key="1">
    <source>
        <dbReference type="ARBA" id="ARBA00004651"/>
    </source>
</evidence>
<dbReference type="RefSeq" id="WP_017452904.1">
    <property type="nucleotide sequence ID" value="NZ_CP008956.1"/>
</dbReference>
<dbReference type="Pfam" id="PF17200">
    <property type="entry name" value="sCache_2"/>
    <property type="match status" value="1"/>
</dbReference>
<dbReference type="GO" id="GO:0007165">
    <property type="term" value="P:signal transduction"/>
    <property type="evidence" value="ECO:0007669"/>
    <property type="project" value="UniProtKB-KW"/>
</dbReference>
<keyword evidence="4 10" id="KW-0812">Transmembrane</keyword>
<dbReference type="PANTHER" id="PTHR43531:SF14">
    <property type="entry name" value="METHYL-ACCEPTING CHEMOTAXIS PROTEIN I-RELATED"/>
    <property type="match status" value="1"/>
</dbReference>
<dbReference type="SMART" id="SM00283">
    <property type="entry name" value="MA"/>
    <property type="match status" value="1"/>
</dbReference>
<dbReference type="InterPro" id="IPR004090">
    <property type="entry name" value="Chemotax_Me-accpt_rcpt"/>
</dbReference>
<evidence type="ECO:0000256" key="7">
    <source>
        <dbReference type="ARBA" id="ARBA00029447"/>
    </source>
</evidence>
<proteinExistence type="inferred from homology"/>
<dbReference type="CDD" id="cd11386">
    <property type="entry name" value="MCP_signal"/>
    <property type="match status" value="1"/>
</dbReference>
<comment type="subcellular location">
    <subcellularLocation>
        <location evidence="1">Cell membrane</location>
        <topology evidence="1">Multi-pass membrane protein</topology>
    </subcellularLocation>
</comment>